<evidence type="ECO:0000256" key="5">
    <source>
        <dbReference type="ARBA" id="ARBA00023014"/>
    </source>
</evidence>
<reference evidence="8 9" key="1">
    <citation type="submission" date="2016-10" db="EMBL/GenBank/DDBJ databases">
        <authorList>
            <person name="de Groot N.N."/>
        </authorList>
    </citation>
    <scope>NUCLEOTIDE SEQUENCE [LARGE SCALE GENOMIC DNA]</scope>
    <source>
        <strain evidence="8 9">DSM 7343</strain>
    </source>
</reference>
<evidence type="ECO:0000259" key="6">
    <source>
        <dbReference type="PROSITE" id="PS51332"/>
    </source>
</evidence>
<name>A0A1H4DZ93_9BACT</name>
<proteinExistence type="predicted"/>
<comment type="cofactor">
    <cofactor evidence="1">
        <name>[4Fe-4S] cluster</name>
        <dbReference type="ChEBI" id="CHEBI:49883"/>
    </cofactor>
</comment>
<dbReference type="InterPro" id="IPR007197">
    <property type="entry name" value="rSAM"/>
</dbReference>
<dbReference type="GO" id="GO:0003824">
    <property type="term" value="F:catalytic activity"/>
    <property type="evidence" value="ECO:0007669"/>
    <property type="project" value="InterPro"/>
</dbReference>
<protein>
    <submittedName>
        <fullName evidence="8">Radical SAM superfamily enzyme YgiQ, UPF0313 family</fullName>
    </submittedName>
</protein>
<dbReference type="InterPro" id="IPR034466">
    <property type="entry name" value="Methyltransferase_Class_B"/>
</dbReference>
<dbReference type="GO" id="GO:0051539">
    <property type="term" value="F:4 iron, 4 sulfur cluster binding"/>
    <property type="evidence" value="ECO:0007669"/>
    <property type="project" value="UniProtKB-KW"/>
</dbReference>
<dbReference type="Proteomes" id="UP000199409">
    <property type="component" value="Unassembled WGS sequence"/>
</dbReference>
<accession>A0A1H4DZ93</accession>
<dbReference type="GO" id="GO:0031419">
    <property type="term" value="F:cobalamin binding"/>
    <property type="evidence" value="ECO:0007669"/>
    <property type="project" value="InterPro"/>
</dbReference>
<dbReference type="STRING" id="37625.SAMN05660420_03153"/>
<dbReference type="CDD" id="cd02068">
    <property type="entry name" value="radical_SAM_B12_BD"/>
    <property type="match status" value="1"/>
</dbReference>
<keyword evidence="9" id="KW-1185">Reference proteome</keyword>
<dbReference type="Pfam" id="PF13311">
    <property type="entry name" value="DUF4080"/>
    <property type="match status" value="1"/>
</dbReference>
<dbReference type="SFLD" id="SFLDG01082">
    <property type="entry name" value="B12-binding_domain_containing"/>
    <property type="match status" value="1"/>
</dbReference>
<evidence type="ECO:0000256" key="2">
    <source>
        <dbReference type="ARBA" id="ARBA00022691"/>
    </source>
</evidence>
<dbReference type="InterPro" id="IPR051198">
    <property type="entry name" value="BchE-like"/>
</dbReference>
<evidence type="ECO:0000259" key="7">
    <source>
        <dbReference type="PROSITE" id="PS51918"/>
    </source>
</evidence>
<evidence type="ECO:0000256" key="3">
    <source>
        <dbReference type="ARBA" id="ARBA00022723"/>
    </source>
</evidence>
<dbReference type="PANTHER" id="PTHR43409:SF16">
    <property type="entry name" value="SLR0320 PROTEIN"/>
    <property type="match status" value="1"/>
</dbReference>
<dbReference type="GO" id="GO:0005829">
    <property type="term" value="C:cytosol"/>
    <property type="evidence" value="ECO:0007669"/>
    <property type="project" value="TreeGrafter"/>
</dbReference>
<dbReference type="InterPro" id="IPR025288">
    <property type="entry name" value="DUF4080"/>
</dbReference>
<dbReference type="EMBL" id="FNQN01000012">
    <property type="protein sequence ID" value="SEA77819.1"/>
    <property type="molecule type" value="Genomic_DNA"/>
</dbReference>
<dbReference type="SMART" id="SM00729">
    <property type="entry name" value="Elp3"/>
    <property type="match status" value="1"/>
</dbReference>
<dbReference type="Gene3D" id="3.80.30.20">
    <property type="entry name" value="tm_1862 like domain"/>
    <property type="match status" value="1"/>
</dbReference>
<dbReference type="PROSITE" id="PS51918">
    <property type="entry name" value="RADICAL_SAM"/>
    <property type="match status" value="1"/>
</dbReference>
<dbReference type="InterPro" id="IPR058240">
    <property type="entry name" value="rSAM_sf"/>
</dbReference>
<dbReference type="Pfam" id="PF02310">
    <property type="entry name" value="B12-binding"/>
    <property type="match status" value="1"/>
</dbReference>
<evidence type="ECO:0000256" key="4">
    <source>
        <dbReference type="ARBA" id="ARBA00023004"/>
    </source>
</evidence>
<dbReference type="AlphaFoldDB" id="A0A1H4DZ93"/>
<dbReference type="Gene3D" id="3.40.50.280">
    <property type="entry name" value="Cobalamin-binding domain"/>
    <property type="match status" value="1"/>
</dbReference>
<keyword evidence="2" id="KW-0949">S-adenosyl-L-methionine</keyword>
<dbReference type="SFLD" id="SFLDG01123">
    <property type="entry name" value="methyltransferase_(Class_B)"/>
    <property type="match status" value="1"/>
</dbReference>
<feature type="domain" description="B12-binding" evidence="6">
    <location>
        <begin position="1"/>
        <end position="136"/>
    </location>
</feature>
<dbReference type="InterPro" id="IPR006158">
    <property type="entry name" value="Cobalamin-bd"/>
</dbReference>
<keyword evidence="3" id="KW-0479">Metal-binding</keyword>
<dbReference type="SFLD" id="SFLDS00029">
    <property type="entry name" value="Radical_SAM"/>
    <property type="match status" value="1"/>
</dbReference>
<evidence type="ECO:0000313" key="8">
    <source>
        <dbReference type="EMBL" id="SEA77819.1"/>
    </source>
</evidence>
<dbReference type="GO" id="GO:0046872">
    <property type="term" value="F:metal ion binding"/>
    <property type="evidence" value="ECO:0007669"/>
    <property type="project" value="UniProtKB-KW"/>
</dbReference>
<organism evidence="8 9">
    <name type="scientific">Desulfuromusa kysingii</name>
    <dbReference type="NCBI Taxonomy" id="37625"/>
    <lineage>
        <taxon>Bacteria</taxon>
        <taxon>Pseudomonadati</taxon>
        <taxon>Thermodesulfobacteriota</taxon>
        <taxon>Desulfuromonadia</taxon>
        <taxon>Desulfuromonadales</taxon>
        <taxon>Geopsychrobacteraceae</taxon>
        <taxon>Desulfuromusa</taxon>
    </lineage>
</organism>
<evidence type="ECO:0000256" key="1">
    <source>
        <dbReference type="ARBA" id="ARBA00001966"/>
    </source>
</evidence>
<evidence type="ECO:0000313" key="9">
    <source>
        <dbReference type="Proteomes" id="UP000199409"/>
    </source>
</evidence>
<dbReference type="PANTHER" id="PTHR43409">
    <property type="entry name" value="ANAEROBIC MAGNESIUM-PROTOPORPHYRIN IX MONOMETHYL ESTER CYCLASE-RELATED"/>
    <property type="match status" value="1"/>
</dbReference>
<dbReference type="OrthoDB" id="9762608at2"/>
<dbReference type="PROSITE" id="PS51332">
    <property type="entry name" value="B12_BINDING"/>
    <property type="match status" value="1"/>
</dbReference>
<keyword evidence="4" id="KW-0408">Iron</keyword>
<gene>
    <name evidence="8" type="ORF">SAMN05660420_03153</name>
</gene>
<keyword evidence="5" id="KW-0411">Iron-sulfur</keyword>
<dbReference type="InterPro" id="IPR023404">
    <property type="entry name" value="rSAM_horseshoe"/>
</dbReference>
<dbReference type="InterPro" id="IPR006638">
    <property type="entry name" value="Elp3/MiaA/NifB-like_rSAM"/>
</dbReference>
<sequence>MQIIIATLHVRASDQAVSLAAGCLKSSLPLNTQRNTTLIDLFPEQTSASICSQLLELNPTIIAFPLYVWNREQILHICTLLRQKKPELFLIAGGPEASADSHKVIQEGSLDGVMRGEGEVSFAELIHRLSTGASPAGIAGFLSTTADNAATPDPTVCPDLSALTSPWLSGQLPLQRNCGVLWEVARGCQFNCAFCYDAKGHQGVRPFPVARLKKELQLFTQQQVSQVWVLDSTFNAPPGRGKQLLQLLIEQAPQIHFHIEAKVDFLDLETIELLSQLNCSVQIGLQSATPQVLKPLNRNFSPQQMERRLEQMSLAGITFGLDLIYGLPGDDHSGFETSLDFALRQQPNQVDVFPLAVLPGTELFEQQEKLGILSENHPPYLIQANTTYSKKDLQKSHALATATDIFYNRGRAVGFFLPLCQALKSSPSAFLQSFSQWLNNHNIVAADCWSAEAILPLQQQFAAQQLQTHKLSKLQHLVTDLINFHFLCAETLLTDDCLADKHMARKNWKKFSWRLNPAVRVQSFHFALEDLEAVGAEPLERANHHLSPNPEVAIFLRQQGEVIIESLDDNFAQILLRARTENTLDHFVTEIDPQLAEELLDFAVSQGILLPVQSTSR</sequence>
<dbReference type="Pfam" id="PF04055">
    <property type="entry name" value="Radical_SAM"/>
    <property type="match status" value="1"/>
</dbReference>
<feature type="domain" description="Radical SAM core" evidence="7">
    <location>
        <begin position="174"/>
        <end position="394"/>
    </location>
</feature>
<dbReference type="CDD" id="cd01335">
    <property type="entry name" value="Radical_SAM"/>
    <property type="match status" value="1"/>
</dbReference>
<dbReference type="RefSeq" id="WP_092350594.1">
    <property type="nucleotide sequence ID" value="NZ_FNQN01000012.1"/>
</dbReference>
<dbReference type="SUPFAM" id="SSF102114">
    <property type="entry name" value="Radical SAM enzymes"/>
    <property type="match status" value="1"/>
</dbReference>